<dbReference type="AlphaFoldDB" id="A0A0P6WSE2"/>
<reference evidence="3 4" key="1">
    <citation type="submission" date="2015-08" db="EMBL/GenBank/DDBJ databases">
        <title>Draft Genome Sequence of Bacillus vietnamensis UCD-SED5.</title>
        <authorList>
            <person name="Lee R.D."/>
            <person name="Jospin G."/>
            <person name="Lang J.M."/>
            <person name="Coil D.A."/>
            <person name="Eisen J.A."/>
        </authorList>
    </citation>
    <scope>NUCLEOTIDE SEQUENCE [LARGE SCALE GENOMIC DNA]</scope>
    <source>
        <strain evidence="3 4">UCD-SED5</strain>
    </source>
</reference>
<feature type="transmembrane region" description="Helical" evidence="1">
    <location>
        <begin position="238"/>
        <end position="258"/>
    </location>
</feature>
<dbReference type="InterPro" id="IPR025646">
    <property type="entry name" value="DUF4350"/>
</dbReference>
<dbReference type="RefSeq" id="WP_060671458.1">
    <property type="nucleotide sequence ID" value="NZ_LIXZ01000003.1"/>
</dbReference>
<gene>
    <name evidence="3" type="ORF">AM506_05320</name>
</gene>
<accession>A0A0P6WSE2</accession>
<proteinExistence type="predicted"/>
<evidence type="ECO:0000256" key="1">
    <source>
        <dbReference type="SAM" id="Phobius"/>
    </source>
</evidence>
<feature type="domain" description="DUF4350" evidence="2">
    <location>
        <begin position="38"/>
        <end position="206"/>
    </location>
</feature>
<sequence>MKLTIKRWIPLVGILGAFIVIGVFLSPEKLKEYPAYVSESPSPTGIKALYTYLENEGDAISSWSLSPDRLSKKESGQLLIMAEPFTVPDQEEMEEYEDFMRRGNTILLLKDNPKGMFDIKTEVIGDDPLLPLVRDGEGNTYKTDILSGVRLEEDAGDTILLDDVDGTIAYSTDVGQGQLIVSTTPAWMTNGMILEKDHLSLILLLLREGGADDGTILFDEYLHGGESGASLATLYPQWLLLLLLQLAIFTLLGLWMLGKRFGGILVPREEMVRFSNERIKALSAWYLKGKQYKASLLIQSDYVRLLFQERWGIPTSKEWEDLKEPLERRLRTVSEKEIASFLMGIKGVLNKERISKQEYVMWSKRIELLRKEVEDR</sequence>
<dbReference type="Pfam" id="PF14258">
    <property type="entry name" value="DUF4350"/>
    <property type="match status" value="1"/>
</dbReference>
<comment type="caution">
    <text evidence="3">The sequence shown here is derived from an EMBL/GenBank/DDBJ whole genome shotgun (WGS) entry which is preliminary data.</text>
</comment>
<dbReference type="eggNOG" id="ENOG502Z89S">
    <property type="taxonomic scope" value="Bacteria"/>
</dbReference>
<name>A0A0P6WSE2_9BACI</name>
<dbReference type="PATRIC" id="fig|218284.4.peg.2179"/>
<protein>
    <recommendedName>
        <fullName evidence="2">DUF4350 domain-containing protein</fullName>
    </recommendedName>
</protein>
<keyword evidence="1" id="KW-0472">Membrane</keyword>
<evidence type="ECO:0000259" key="2">
    <source>
        <dbReference type="Pfam" id="PF14258"/>
    </source>
</evidence>
<dbReference type="Proteomes" id="UP000050398">
    <property type="component" value="Unassembled WGS sequence"/>
</dbReference>
<evidence type="ECO:0000313" key="4">
    <source>
        <dbReference type="Proteomes" id="UP000050398"/>
    </source>
</evidence>
<organism evidence="3 4">
    <name type="scientific">Rossellomorea vietnamensis</name>
    <dbReference type="NCBI Taxonomy" id="218284"/>
    <lineage>
        <taxon>Bacteria</taxon>
        <taxon>Bacillati</taxon>
        <taxon>Bacillota</taxon>
        <taxon>Bacilli</taxon>
        <taxon>Bacillales</taxon>
        <taxon>Bacillaceae</taxon>
        <taxon>Rossellomorea</taxon>
    </lineage>
</organism>
<keyword evidence="1" id="KW-0812">Transmembrane</keyword>
<keyword evidence="1" id="KW-1133">Transmembrane helix</keyword>
<feature type="transmembrane region" description="Helical" evidence="1">
    <location>
        <begin position="7"/>
        <end position="25"/>
    </location>
</feature>
<dbReference type="EMBL" id="LIXZ01000003">
    <property type="protein sequence ID" value="KPL60545.1"/>
    <property type="molecule type" value="Genomic_DNA"/>
</dbReference>
<evidence type="ECO:0000313" key="3">
    <source>
        <dbReference type="EMBL" id="KPL60545.1"/>
    </source>
</evidence>
<dbReference type="OrthoDB" id="2935725at2"/>